<protein>
    <recommendedName>
        <fullName evidence="5">Transmembrane protein</fullName>
    </recommendedName>
</protein>
<evidence type="ECO:0000313" key="3">
    <source>
        <dbReference type="EMBL" id="EFA84949.1"/>
    </source>
</evidence>
<feature type="transmembrane region" description="Helical" evidence="2">
    <location>
        <begin position="434"/>
        <end position="457"/>
    </location>
</feature>
<feature type="transmembrane region" description="Helical" evidence="2">
    <location>
        <begin position="193"/>
        <end position="215"/>
    </location>
</feature>
<keyword evidence="2" id="KW-0472">Membrane</keyword>
<dbReference type="OMA" id="HAVCRYP"/>
<dbReference type="GeneID" id="31357468"/>
<evidence type="ECO:0008006" key="5">
    <source>
        <dbReference type="Google" id="ProtNLM"/>
    </source>
</evidence>
<dbReference type="AlphaFoldDB" id="D3B0X5"/>
<evidence type="ECO:0000256" key="2">
    <source>
        <dbReference type="SAM" id="Phobius"/>
    </source>
</evidence>
<proteinExistence type="predicted"/>
<feature type="transmembrane region" description="Helical" evidence="2">
    <location>
        <begin position="361"/>
        <end position="379"/>
    </location>
</feature>
<dbReference type="Proteomes" id="UP000001396">
    <property type="component" value="Unassembled WGS sequence"/>
</dbReference>
<feature type="transmembrane region" description="Helical" evidence="2">
    <location>
        <begin position="265"/>
        <end position="287"/>
    </location>
</feature>
<dbReference type="FunCoup" id="D3B0X5">
    <property type="interactions" value="805"/>
</dbReference>
<feature type="transmembrane region" description="Helical" evidence="2">
    <location>
        <begin position="551"/>
        <end position="571"/>
    </location>
</feature>
<feature type="transmembrane region" description="Helical" evidence="2">
    <location>
        <begin position="29"/>
        <end position="47"/>
    </location>
</feature>
<feature type="compositionally biased region" description="Low complexity" evidence="1">
    <location>
        <begin position="391"/>
        <end position="403"/>
    </location>
</feature>
<dbReference type="RefSeq" id="XP_020437059.1">
    <property type="nucleotide sequence ID" value="XM_020572942.1"/>
</dbReference>
<feature type="transmembrane region" description="Helical" evidence="2">
    <location>
        <begin position="583"/>
        <end position="600"/>
    </location>
</feature>
<feature type="transmembrane region" description="Helical" evidence="2">
    <location>
        <begin position="478"/>
        <end position="499"/>
    </location>
</feature>
<feature type="transmembrane region" description="Helical" evidence="2">
    <location>
        <begin position="293"/>
        <end position="312"/>
    </location>
</feature>
<keyword evidence="2" id="KW-0812">Transmembrane</keyword>
<comment type="caution">
    <text evidence="3">The sequence shown here is derived from an EMBL/GenBank/DDBJ whole genome shotgun (WGS) entry which is preliminary data.</text>
</comment>
<gene>
    <name evidence="3" type="ORF">PPL_01942</name>
</gene>
<dbReference type="EMBL" id="ADBJ01000008">
    <property type="protein sequence ID" value="EFA84949.1"/>
    <property type="molecule type" value="Genomic_DNA"/>
</dbReference>
<reference evidence="3 4" key="1">
    <citation type="journal article" date="2011" name="Genome Res.">
        <title>Phylogeny-wide analysis of social amoeba genomes highlights ancient origins for complex intercellular communication.</title>
        <authorList>
            <person name="Heidel A.J."/>
            <person name="Lawal H.M."/>
            <person name="Felder M."/>
            <person name="Schilde C."/>
            <person name="Helps N.R."/>
            <person name="Tunggal B."/>
            <person name="Rivero F."/>
            <person name="John U."/>
            <person name="Schleicher M."/>
            <person name="Eichinger L."/>
            <person name="Platzer M."/>
            <person name="Noegel A.A."/>
            <person name="Schaap P."/>
            <person name="Gloeckner G."/>
        </authorList>
    </citation>
    <scope>NUCLEOTIDE SEQUENCE [LARGE SCALE GENOMIC DNA]</scope>
    <source>
        <strain evidence="4">ATCC 26659 / Pp 5 / PN500</strain>
    </source>
</reference>
<dbReference type="STRING" id="670386.D3B0X5"/>
<feature type="region of interest" description="Disordered" evidence="1">
    <location>
        <begin position="391"/>
        <end position="417"/>
    </location>
</feature>
<evidence type="ECO:0000256" key="1">
    <source>
        <dbReference type="SAM" id="MobiDB-lite"/>
    </source>
</evidence>
<dbReference type="InParanoid" id="D3B0X5"/>
<sequence length="632" mass="71968">MMEKTIEFLENMDLNPKFKEEKKGSRNPLAGIIMIIYFPLLILYLYYTIQPQYGSLPSCCACASIYTPVDSWVFQAANQTCSNDPTCRAFVQSQLAINCDAALQYRPIPDYNLSVNIAQIGCVGLKPGDTCDHSCLDVSNRWINNLDYTYQDNQDQAKIRCPLRVGACDFKAVYTDEETTPHAVCRYPEMSGILTRVGAGLGLLNGMLITLRLMLRTCWNRIGTKGDAPGTINDYWKGLAIGLVFNYFGVMYLTMAHGINKRFRYGGQLAIGFLIIFLKSPFVVYLIVIFSQYWTPMCILLLLGCGGVSILIRTTYNLLNLEIYSRNCVVISQDVEEYDYEEQNIQYIPPDRIKPVIYSKWRHFFLGFVLNIFALYPLMKHNIKRYSANNGTDSGSGSGSTDSQVGASSTSSDNNNEFQSSNRILYRTSLLQSAYFAVCWSLSMVICFHFALFIKYLPERRSILPSFLKRPQGTRIDYRMGFVASVIPLAFTYFCFFYFEFTPYVSHNLPKTPSECSFPGWTLVIPGSGIIPSLAFFLFGYTERFKYGSLSAIGTSLILFCLGTSVLLFNYCLGPNQDYYYPWSWLVGLVGTFILIYGAIRPNQIYILDKKNHHQDDFHEEERLLKNKSFKD</sequence>
<evidence type="ECO:0000313" key="4">
    <source>
        <dbReference type="Proteomes" id="UP000001396"/>
    </source>
</evidence>
<keyword evidence="4" id="KW-1185">Reference proteome</keyword>
<keyword evidence="2" id="KW-1133">Transmembrane helix</keyword>
<organism evidence="3 4">
    <name type="scientific">Heterostelium pallidum (strain ATCC 26659 / Pp 5 / PN500)</name>
    <name type="common">Cellular slime mold</name>
    <name type="synonym">Polysphondylium pallidum</name>
    <dbReference type="NCBI Taxonomy" id="670386"/>
    <lineage>
        <taxon>Eukaryota</taxon>
        <taxon>Amoebozoa</taxon>
        <taxon>Evosea</taxon>
        <taxon>Eumycetozoa</taxon>
        <taxon>Dictyostelia</taxon>
        <taxon>Acytosteliales</taxon>
        <taxon>Acytosteliaceae</taxon>
        <taxon>Heterostelium</taxon>
    </lineage>
</organism>
<feature type="transmembrane region" description="Helical" evidence="2">
    <location>
        <begin position="519"/>
        <end position="539"/>
    </location>
</feature>
<feature type="transmembrane region" description="Helical" evidence="2">
    <location>
        <begin position="235"/>
        <end position="253"/>
    </location>
</feature>
<name>D3B0X5_HETP5</name>
<feature type="compositionally biased region" description="Polar residues" evidence="1">
    <location>
        <begin position="404"/>
        <end position="417"/>
    </location>
</feature>
<accession>D3B0X5</accession>